<feature type="transmembrane region" description="Helical" evidence="8">
    <location>
        <begin position="91"/>
        <end position="108"/>
    </location>
</feature>
<evidence type="ECO:0000313" key="10">
    <source>
        <dbReference type="EMBL" id="OGM57467.1"/>
    </source>
</evidence>
<evidence type="ECO:0000259" key="9">
    <source>
        <dbReference type="Pfam" id="PF13231"/>
    </source>
</evidence>
<gene>
    <name evidence="10" type="ORF">A2955_04575</name>
</gene>
<evidence type="ECO:0000256" key="7">
    <source>
        <dbReference type="ARBA" id="ARBA00023136"/>
    </source>
</evidence>
<evidence type="ECO:0000256" key="3">
    <source>
        <dbReference type="ARBA" id="ARBA00022676"/>
    </source>
</evidence>
<keyword evidence="6 8" id="KW-1133">Transmembrane helix</keyword>
<keyword evidence="4" id="KW-0808">Transferase</keyword>
<dbReference type="Pfam" id="PF13231">
    <property type="entry name" value="PMT_2"/>
    <property type="match status" value="1"/>
</dbReference>
<dbReference type="PANTHER" id="PTHR33908:SF11">
    <property type="entry name" value="MEMBRANE PROTEIN"/>
    <property type="match status" value="1"/>
</dbReference>
<feature type="transmembrane region" description="Helical" evidence="8">
    <location>
        <begin position="345"/>
        <end position="366"/>
    </location>
</feature>
<keyword evidence="7 8" id="KW-0472">Membrane</keyword>
<keyword evidence="5 8" id="KW-0812">Transmembrane</keyword>
<evidence type="ECO:0000256" key="2">
    <source>
        <dbReference type="ARBA" id="ARBA00022475"/>
    </source>
</evidence>
<dbReference type="GO" id="GO:0005886">
    <property type="term" value="C:plasma membrane"/>
    <property type="evidence" value="ECO:0007669"/>
    <property type="project" value="UniProtKB-SubCell"/>
</dbReference>
<keyword evidence="2" id="KW-1003">Cell membrane</keyword>
<dbReference type="AlphaFoldDB" id="A0A1F8B0E4"/>
<feature type="transmembrane region" description="Helical" evidence="8">
    <location>
        <begin position="292"/>
        <end position="315"/>
    </location>
</feature>
<feature type="transmembrane region" description="Helical" evidence="8">
    <location>
        <begin position="141"/>
        <end position="158"/>
    </location>
</feature>
<evidence type="ECO:0000256" key="4">
    <source>
        <dbReference type="ARBA" id="ARBA00022679"/>
    </source>
</evidence>
<evidence type="ECO:0000256" key="6">
    <source>
        <dbReference type="ARBA" id="ARBA00022989"/>
    </source>
</evidence>
<protein>
    <recommendedName>
        <fullName evidence="9">Glycosyltransferase RgtA/B/C/D-like domain-containing protein</fullName>
    </recommendedName>
</protein>
<dbReference type="GO" id="GO:0009103">
    <property type="term" value="P:lipopolysaccharide biosynthetic process"/>
    <property type="evidence" value="ECO:0007669"/>
    <property type="project" value="UniProtKB-ARBA"/>
</dbReference>
<evidence type="ECO:0000313" key="11">
    <source>
        <dbReference type="Proteomes" id="UP000177501"/>
    </source>
</evidence>
<accession>A0A1F8B0E4</accession>
<dbReference type="STRING" id="1802514.A2955_04575"/>
<evidence type="ECO:0000256" key="8">
    <source>
        <dbReference type="SAM" id="Phobius"/>
    </source>
</evidence>
<dbReference type="InterPro" id="IPR038731">
    <property type="entry name" value="RgtA/B/C-like"/>
</dbReference>
<feature type="transmembrane region" description="Helical" evidence="8">
    <location>
        <begin position="6"/>
        <end position="22"/>
    </location>
</feature>
<reference evidence="10 11" key="1">
    <citation type="journal article" date="2016" name="Nat. Commun.">
        <title>Thousands of microbial genomes shed light on interconnected biogeochemical processes in an aquifer system.</title>
        <authorList>
            <person name="Anantharaman K."/>
            <person name="Brown C.T."/>
            <person name="Hug L.A."/>
            <person name="Sharon I."/>
            <person name="Castelle C.J."/>
            <person name="Probst A.J."/>
            <person name="Thomas B.C."/>
            <person name="Singh A."/>
            <person name="Wilkins M.J."/>
            <person name="Karaoz U."/>
            <person name="Brodie E.L."/>
            <person name="Williams K.H."/>
            <person name="Hubbard S.S."/>
            <person name="Banfield J.F."/>
        </authorList>
    </citation>
    <scope>NUCLEOTIDE SEQUENCE [LARGE SCALE GENOMIC DNA]</scope>
</reference>
<sequence length="534" mass="62243">MKKKHLILILIILIGFGIRLYRLGDNGIGFFRDEAALGFNSWSILKTGADEYGQKLPIFLRSFEVFFLPAYVYLSVPVFAIFGLTIFATRFLSFASGTFLIYIGYLIAKEIFKKEEAALFSSFVLAISPWAIFYSKGAFEGNLALLFFSIGFYFWLKFSRLKKQKLFFVSILFFVFSMYTYQAPRFVAPLFIAASILFSKNWLMRWKLWFSGLIFAMILYLPILTLFFSPSSYHRAIGVSIFSDVSGTPGYISNLGSFQNFYLIPRQLTSLYLHYFSPSNLFWFGDYNPQRIVQGFSVFYIWQLPFLFIGLYKLIRRKSVDIKPLLVLSFIAPIPAALTKDSFHTYRSLILFLPISLFIGYGIYVFFKKRTQLAKVFMTFIITFYLLWYMVNFHKLTAVRHWQDWDYGYKEISEFIKTQPKNLRVVIDNTRTQSYIHFLFHGLVSVTDYQEISSGLVGNGKYYSSPDVLRPKVVGRFEFREVDWPKERGDKNTLFIFPADRLYPSEFSGDPKLELVKTIYATGDQSAFYIIKSK</sequence>
<evidence type="ECO:0000256" key="1">
    <source>
        <dbReference type="ARBA" id="ARBA00004651"/>
    </source>
</evidence>
<comment type="caution">
    <text evidence="10">The sequence shown here is derived from an EMBL/GenBank/DDBJ whole genome shotgun (WGS) entry which is preliminary data.</text>
</comment>
<feature type="domain" description="Glycosyltransferase RgtA/B/C/D-like" evidence="9">
    <location>
        <begin position="71"/>
        <end position="224"/>
    </location>
</feature>
<comment type="subcellular location">
    <subcellularLocation>
        <location evidence="1">Cell membrane</location>
        <topology evidence="1">Multi-pass membrane protein</topology>
    </subcellularLocation>
</comment>
<evidence type="ECO:0000256" key="5">
    <source>
        <dbReference type="ARBA" id="ARBA00022692"/>
    </source>
</evidence>
<feature type="transmembrane region" description="Helical" evidence="8">
    <location>
        <begin position="208"/>
        <end position="228"/>
    </location>
</feature>
<proteinExistence type="predicted"/>
<dbReference type="GO" id="GO:0016763">
    <property type="term" value="F:pentosyltransferase activity"/>
    <property type="evidence" value="ECO:0007669"/>
    <property type="project" value="TreeGrafter"/>
</dbReference>
<dbReference type="Proteomes" id="UP000177501">
    <property type="component" value="Unassembled WGS sequence"/>
</dbReference>
<name>A0A1F8B0E4_9BACT</name>
<feature type="transmembrane region" description="Helical" evidence="8">
    <location>
        <begin position="322"/>
        <end position="339"/>
    </location>
</feature>
<dbReference type="PANTHER" id="PTHR33908">
    <property type="entry name" value="MANNOSYLTRANSFERASE YKCB-RELATED"/>
    <property type="match status" value="1"/>
</dbReference>
<dbReference type="InterPro" id="IPR050297">
    <property type="entry name" value="LipidA_mod_glycosyltrf_83"/>
</dbReference>
<organism evidence="10 11">
    <name type="scientific">Candidatus Woesebacteria bacterium RIFCSPLOWO2_01_FULL_37_19</name>
    <dbReference type="NCBI Taxonomy" id="1802514"/>
    <lineage>
        <taxon>Bacteria</taxon>
        <taxon>Candidatus Woeseibacteriota</taxon>
    </lineage>
</organism>
<keyword evidence="3" id="KW-0328">Glycosyltransferase</keyword>
<dbReference type="EMBL" id="MGHA01000059">
    <property type="protein sequence ID" value="OGM57467.1"/>
    <property type="molecule type" value="Genomic_DNA"/>
</dbReference>
<feature type="transmembrane region" description="Helical" evidence="8">
    <location>
        <begin position="117"/>
        <end position="135"/>
    </location>
</feature>
<feature type="transmembrane region" description="Helical" evidence="8">
    <location>
        <begin position="165"/>
        <end position="181"/>
    </location>
</feature>
<feature type="transmembrane region" description="Helical" evidence="8">
    <location>
        <begin position="65"/>
        <end position="85"/>
    </location>
</feature>
<feature type="transmembrane region" description="Helical" evidence="8">
    <location>
        <begin position="373"/>
        <end position="391"/>
    </location>
</feature>